<organism evidence="2 3">
    <name type="scientific">Gangjinia marincola</name>
    <dbReference type="NCBI Taxonomy" id="578463"/>
    <lineage>
        <taxon>Bacteria</taxon>
        <taxon>Pseudomonadati</taxon>
        <taxon>Bacteroidota</taxon>
        <taxon>Flavobacteriia</taxon>
        <taxon>Flavobacteriales</taxon>
        <taxon>Flavobacteriaceae</taxon>
        <taxon>Gangjinia</taxon>
    </lineage>
</organism>
<sequence length="164" mass="18860">MKKILLPLIFLLTGQLQAQDLLPIAFEDCEIRDFIIENDVEVARKDPEAIKKIIVEHLNPRARKKLRGELMFQILVYQGGRSCLLSVDNDTKFNKDELDLETVKFAIDELLLWEDVEDKNVSAMVLLKFKRRGKVTLRRLGIGPDRDVHELKRPDVVAATVNPN</sequence>
<evidence type="ECO:0000313" key="2">
    <source>
        <dbReference type="EMBL" id="GAA0871527.1"/>
    </source>
</evidence>
<gene>
    <name evidence="2" type="ORF">GCM10009117_06730</name>
</gene>
<name>A0ABN1MEK5_9FLAO</name>
<reference evidence="2 3" key="1">
    <citation type="journal article" date="2019" name="Int. J. Syst. Evol. Microbiol.">
        <title>The Global Catalogue of Microorganisms (GCM) 10K type strain sequencing project: providing services to taxonomists for standard genome sequencing and annotation.</title>
        <authorList>
            <consortium name="The Broad Institute Genomics Platform"/>
            <consortium name="The Broad Institute Genome Sequencing Center for Infectious Disease"/>
            <person name="Wu L."/>
            <person name="Ma J."/>
        </authorList>
    </citation>
    <scope>NUCLEOTIDE SEQUENCE [LARGE SCALE GENOMIC DNA]</scope>
    <source>
        <strain evidence="2 3">JCM 16082</strain>
    </source>
</reference>
<evidence type="ECO:0000256" key="1">
    <source>
        <dbReference type="SAM" id="SignalP"/>
    </source>
</evidence>
<dbReference type="EMBL" id="BAAAFG010000002">
    <property type="protein sequence ID" value="GAA0871527.1"/>
    <property type="molecule type" value="Genomic_DNA"/>
</dbReference>
<proteinExistence type="predicted"/>
<feature type="chain" id="PRO_5046260406" evidence="1">
    <location>
        <begin position="19"/>
        <end position="164"/>
    </location>
</feature>
<protein>
    <submittedName>
        <fullName evidence="2">Uncharacterized protein</fullName>
    </submittedName>
</protein>
<comment type="caution">
    <text evidence="2">The sequence shown here is derived from an EMBL/GenBank/DDBJ whole genome shotgun (WGS) entry which is preliminary data.</text>
</comment>
<dbReference type="RefSeq" id="WP_343763846.1">
    <property type="nucleotide sequence ID" value="NZ_BAAAFG010000002.1"/>
</dbReference>
<accession>A0ABN1MEK5</accession>
<keyword evidence="3" id="KW-1185">Reference proteome</keyword>
<feature type="signal peptide" evidence="1">
    <location>
        <begin position="1"/>
        <end position="18"/>
    </location>
</feature>
<evidence type="ECO:0000313" key="3">
    <source>
        <dbReference type="Proteomes" id="UP001500507"/>
    </source>
</evidence>
<keyword evidence="1" id="KW-0732">Signal</keyword>
<dbReference type="Proteomes" id="UP001500507">
    <property type="component" value="Unassembled WGS sequence"/>
</dbReference>